<evidence type="ECO:0000313" key="11">
    <source>
        <dbReference type="Proteomes" id="UP001153714"/>
    </source>
</evidence>
<evidence type="ECO:0000256" key="4">
    <source>
        <dbReference type="ARBA" id="ARBA00022692"/>
    </source>
</evidence>
<feature type="transmembrane region" description="Helical" evidence="9">
    <location>
        <begin position="74"/>
        <end position="100"/>
    </location>
</feature>
<dbReference type="GO" id="GO:0015179">
    <property type="term" value="F:L-amino acid transmembrane transporter activity"/>
    <property type="evidence" value="ECO:0007669"/>
    <property type="project" value="TreeGrafter"/>
</dbReference>
<name>A0A9N9R1X4_9NEOP</name>
<dbReference type="PROSITE" id="PS50267">
    <property type="entry name" value="NA_NEUROTRAN_SYMP_3"/>
    <property type="match status" value="1"/>
</dbReference>
<dbReference type="GO" id="GO:0046872">
    <property type="term" value="F:metal ion binding"/>
    <property type="evidence" value="ECO:0007669"/>
    <property type="project" value="UniProtKB-KW"/>
</dbReference>
<evidence type="ECO:0000256" key="5">
    <source>
        <dbReference type="ARBA" id="ARBA00022847"/>
    </source>
</evidence>
<dbReference type="GO" id="GO:0089718">
    <property type="term" value="P:amino acid import across plasma membrane"/>
    <property type="evidence" value="ECO:0007669"/>
    <property type="project" value="TreeGrafter"/>
</dbReference>
<evidence type="ECO:0000256" key="2">
    <source>
        <dbReference type="ARBA" id="ARBA00006459"/>
    </source>
</evidence>
<feature type="transmembrane region" description="Helical" evidence="9">
    <location>
        <begin position="160"/>
        <end position="179"/>
    </location>
</feature>
<keyword evidence="8" id="KW-0479">Metal-binding</keyword>
<gene>
    <name evidence="10" type="ORF">DIATSA_LOCUS5551</name>
</gene>
<protein>
    <submittedName>
        <fullName evidence="10">Uncharacterized protein</fullName>
    </submittedName>
</protein>
<organism evidence="10 11">
    <name type="scientific">Diatraea saccharalis</name>
    <name type="common">sugarcane borer</name>
    <dbReference type="NCBI Taxonomy" id="40085"/>
    <lineage>
        <taxon>Eukaryota</taxon>
        <taxon>Metazoa</taxon>
        <taxon>Ecdysozoa</taxon>
        <taxon>Arthropoda</taxon>
        <taxon>Hexapoda</taxon>
        <taxon>Insecta</taxon>
        <taxon>Pterygota</taxon>
        <taxon>Neoptera</taxon>
        <taxon>Endopterygota</taxon>
        <taxon>Lepidoptera</taxon>
        <taxon>Glossata</taxon>
        <taxon>Ditrysia</taxon>
        <taxon>Pyraloidea</taxon>
        <taxon>Crambidae</taxon>
        <taxon>Crambinae</taxon>
        <taxon>Diatraea</taxon>
    </lineage>
</organism>
<evidence type="ECO:0000256" key="9">
    <source>
        <dbReference type="SAM" id="Phobius"/>
    </source>
</evidence>
<dbReference type="PRINTS" id="PR00176">
    <property type="entry name" value="NANEUSMPORT"/>
</dbReference>
<dbReference type="GO" id="GO:0005886">
    <property type="term" value="C:plasma membrane"/>
    <property type="evidence" value="ECO:0007669"/>
    <property type="project" value="TreeGrafter"/>
</dbReference>
<feature type="binding site" evidence="8">
    <location>
        <position position="16"/>
    </location>
    <ligand>
        <name>Na(+)</name>
        <dbReference type="ChEBI" id="CHEBI:29101"/>
        <label>1</label>
    </ligand>
</feature>
<dbReference type="OrthoDB" id="6366319at2759"/>
<dbReference type="AlphaFoldDB" id="A0A9N9R1X4"/>
<dbReference type="Pfam" id="PF00209">
    <property type="entry name" value="SNF"/>
    <property type="match status" value="1"/>
</dbReference>
<evidence type="ECO:0000256" key="8">
    <source>
        <dbReference type="PIRSR" id="PIRSR600175-1"/>
    </source>
</evidence>
<dbReference type="InterPro" id="IPR037272">
    <property type="entry name" value="SNS_sf"/>
</dbReference>
<feature type="transmembrane region" description="Helical" evidence="9">
    <location>
        <begin position="191"/>
        <end position="212"/>
    </location>
</feature>
<accession>A0A9N9R1X4</accession>
<evidence type="ECO:0000256" key="7">
    <source>
        <dbReference type="ARBA" id="ARBA00023136"/>
    </source>
</evidence>
<keyword evidence="11" id="KW-1185">Reference proteome</keyword>
<evidence type="ECO:0000256" key="6">
    <source>
        <dbReference type="ARBA" id="ARBA00022989"/>
    </source>
</evidence>
<dbReference type="Proteomes" id="UP001153714">
    <property type="component" value="Chromosome 18"/>
</dbReference>
<feature type="binding site" evidence="8">
    <location>
        <position position="12"/>
    </location>
    <ligand>
        <name>Na(+)</name>
        <dbReference type="ChEBI" id="CHEBI:29101"/>
        <label>1</label>
    </ligand>
</feature>
<evidence type="ECO:0000256" key="3">
    <source>
        <dbReference type="ARBA" id="ARBA00022448"/>
    </source>
</evidence>
<keyword evidence="8" id="KW-0915">Sodium</keyword>
<reference evidence="10" key="1">
    <citation type="submission" date="2021-12" db="EMBL/GenBank/DDBJ databases">
        <authorList>
            <person name="King R."/>
        </authorList>
    </citation>
    <scope>NUCLEOTIDE SEQUENCE</scope>
</reference>
<dbReference type="PANTHER" id="PTHR11616">
    <property type="entry name" value="SODIUM/CHLORIDE DEPENDENT TRANSPORTER"/>
    <property type="match status" value="1"/>
</dbReference>
<keyword evidence="4 9" id="KW-0812">Transmembrane</keyword>
<evidence type="ECO:0000313" key="10">
    <source>
        <dbReference type="EMBL" id="CAG9787688.1"/>
    </source>
</evidence>
<feature type="transmembrane region" description="Helical" evidence="9">
    <location>
        <begin position="30"/>
        <end position="53"/>
    </location>
</feature>
<dbReference type="PANTHER" id="PTHR11616:SF323">
    <property type="entry name" value="SODIUM-DEPENDENT TRANSPORTER BEDRAGGLED"/>
    <property type="match status" value="1"/>
</dbReference>
<keyword evidence="6 9" id="KW-1133">Transmembrane helix</keyword>
<dbReference type="SUPFAM" id="SSF161070">
    <property type="entry name" value="SNF-like"/>
    <property type="match status" value="1"/>
</dbReference>
<keyword evidence="3" id="KW-0813">Transport</keyword>
<proteinExistence type="inferred from homology"/>
<keyword evidence="5" id="KW-0769">Symport</keyword>
<keyword evidence="7 9" id="KW-0472">Membrane</keyword>
<reference evidence="10" key="2">
    <citation type="submission" date="2022-10" db="EMBL/GenBank/DDBJ databases">
        <authorList>
            <consortium name="ENA_rothamsted_submissions"/>
            <consortium name="culmorum"/>
            <person name="King R."/>
        </authorList>
    </citation>
    <scope>NUCLEOTIDE SEQUENCE</scope>
</reference>
<dbReference type="GO" id="GO:0005283">
    <property type="term" value="F:amino acid:sodium symporter activity"/>
    <property type="evidence" value="ECO:0007669"/>
    <property type="project" value="TreeGrafter"/>
</dbReference>
<evidence type="ECO:0000256" key="1">
    <source>
        <dbReference type="ARBA" id="ARBA00004141"/>
    </source>
</evidence>
<dbReference type="InterPro" id="IPR000175">
    <property type="entry name" value="Na/ntran_symport"/>
</dbReference>
<comment type="subcellular location">
    <subcellularLocation>
        <location evidence="1">Membrane</location>
        <topology evidence="1">Multi-pass membrane protein</topology>
    </subcellularLocation>
</comment>
<comment type="similarity">
    <text evidence="2">Belongs to the sodium:neurotransmitter symporter (SNF) (TC 2.A.22) family.</text>
</comment>
<sequence length="261" mass="29438">MSAMLACLSCTVGIFNISRFAILSVHFGASFIIQFFLLSFFIGIPLFTLYLCLGRVLQAGPVDMWSISPIFQGVGVSLLLTQAVIGVYSIIGLSWIFIYFRDSFITSEDKYKWALPQEINFDDAGMKNFTNKIQLSLPQYFQNEVLQINTGSNKSSFGSIKFQVAFNLAVVWMIVFVSLSKGLRSYGKAVYMLIFLPICGTLVLCTKLLTLIPSDTVTNIFSGTEWNEFFVNSNVRIQFFNIYCKSREQSRDILSSDVTFQ</sequence>
<dbReference type="EMBL" id="OU893349">
    <property type="protein sequence ID" value="CAG9787688.1"/>
    <property type="molecule type" value="Genomic_DNA"/>
</dbReference>